<name>A0A8S0VTP8_CYCAE</name>
<dbReference type="OrthoDB" id="3365698at2759"/>
<evidence type="ECO:0000313" key="1">
    <source>
        <dbReference type="EMBL" id="CAA7260790.1"/>
    </source>
</evidence>
<reference evidence="1 2" key="1">
    <citation type="submission" date="2020-01" db="EMBL/GenBank/DDBJ databases">
        <authorList>
            <person name="Gupta K D."/>
        </authorList>
    </citation>
    <scope>NUCLEOTIDE SEQUENCE [LARGE SCALE GENOMIC DNA]</scope>
</reference>
<accession>A0A8S0VTP8</accession>
<dbReference type="AlphaFoldDB" id="A0A8S0VTP8"/>
<keyword evidence="2" id="KW-1185">Reference proteome</keyword>
<evidence type="ECO:0000313" key="2">
    <source>
        <dbReference type="Proteomes" id="UP000467700"/>
    </source>
</evidence>
<dbReference type="EMBL" id="CACVBS010000030">
    <property type="protein sequence ID" value="CAA7260790.1"/>
    <property type="molecule type" value="Genomic_DNA"/>
</dbReference>
<sequence length="516" mass="58059">MSPMSQYEDMERKLYETAGVCLTGSRKVRRSRGEASQLLYLEEVLRRSITAPLTLIINVGPRSNPQALDLISHHAERWESVDIVTQFKHLPILQRVKGRLCLLKKLSLVVLNVTEVGQVFTMFADAPQLIDISLRAMYHVEMKFPYDQFTRYKDATCIPSRVCSVLTLSHSLTTLSLLSLADPPQFPAATFPFLKTLQVVFTCCPTGPHALNGLTIPAIESIQMAAQSGNTVASLITIISNGPTPSPLRRLAFRSEIMRPEQLTTLLKSTPSLLHLDASLPHEVDVFALANGSDGVPVAPQLQTCKFYFNSPFRDRLEAIERLVDARCELLEADGAFILPGELRRLKSLSLYFEDHGAGWTQQTYLHGLHPSRISKQLEQLRRELALGSAYLDAALIQRINSIMSQVEEPEVDCGDPSNVQAQVLYLTLHNISRWPLTTLGGKFYAKEATNTIKRWDEVFNRALVEPRWVFEGTYTLKYLPRDKSEISSPSVSLSPSDELMPVRWPQNLNNWTWCP</sequence>
<organism evidence="1 2">
    <name type="scientific">Cyclocybe aegerita</name>
    <name type="common">Black poplar mushroom</name>
    <name type="synonym">Agrocybe aegerita</name>
    <dbReference type="NCBI Taxonomy" id="1973307"/>
    <lineage>
        <taxon>Eukaryota</taxon>
        <taxon>Fungi</taxon>
        <taxon>Dikarya</taxon>
        <taxon>Basidiomycota</taxon>
        <taxon>Agaricomycotina</taxon>
        <taxon>Agaricomycetes</taxon>
        <taxon>Agaricomycetidae</taxon>
        <taxon>Agaricales</taxon>
        <taxon>Agaricineae</taxon>
        <taxon>Bolbitiaceae</taxon>
        <taxon>Cyclocybe</taxon>
    </lineage>
</organism>
<dbReference type="Proteomes" id="UP000467700">
    <property type="component" value="Unassembled WGS sequence"/>
</dbReference>
<comment type="caution">
    <text evidence="1">The sequence shown here is derived from an EMBL/GenBank/DDBJ whole genome shotgun (WGS) entry which is preliminary data.</text>
</comment>
<protein>
    <submittedName>
        <fullName evidence="1">Uncharacterized protein</fullName>
    </submittedName>
</protein>
<proteinExistence type="predicted"/>
<gene>
    <name evidence="1" type="ORF">AAE3_LOCUS2893</name>
</gene>